<keyword evidence="15" id="KW-1185">Reference proteome</keyword>
<dbReference type="EMBL" id="CP039139">
    <property type="protein sequence ID" value="QCQ76381.1"/>
    <property type="molecule type" value="Genomic_DNA"/>
</dbReference>
<evidence type="ECO:0000313" key="15">
    <source>
        <dbReference type="Proteomes" id="UP000011603"/>
    </source>
</evidence>
<reference evidence="13 17" key="6">
    <citation type="submission" date="2019-04" db="EMBL/GenBank/DDBJ databases">
        <title>Methylomes of two halophilic Archaea, Haloarcula marismortui and Haloferax mediterranei.</title>
        <authorList>
            <person name="DasSarma S."/>
            <person name="DasSarma P."/>
            <person name="DasSarma S."/>
            <person name="Fomenkov A."/>
            <person name="Vincze T."/>
            <person name="Anton B.P."/>
            <person name="Roberts R.J."/>
        </authorList>
    </citation>
    <scope>NUCLEOTIDE SEQUENCE [LARGE SCALE GENOMIC DNA]</scope>
    <source>
        <strain evidence="13">ATCC 33500</strain>
        <strain evidence="17">ATCC 33500 / DSM 1411 / JCM 8866 / NBRC 14739 / NCIMB 2177 / R-4</strain>
    </source>
</reference>
<evidence type="ECO:0000256" key="1">
    <source>
        <dbReference type="ARBA" id="ARBA00004651"/>
    </source>
</evidence>
<dbReference type="Proteomes" id="UP000006469">
    <property type="component" value="Chromosome"/>
</dbReference>
<feature type="transmembrane region" description="Helical" evidence="8">
    <location>
        <begin position="709"/>
        <end position="727"/>
    </location>
</feature>
<evidence type="ECO:0000256" key="7">
    <source>
        <dbReference type="SAM" id="MobiDB-lite"/>
    </source>
</evidence>
<dbReference type="PROSITE" id="PS50156">
    <property type="entry name" value="SSD"/>
    <property type="match status" value="2"/>
</dbReference>
<dbReference type="InterPro" id="IPR004869">
    <property type="entry name" value="MMPL_dom"/>
</dbReference>
<evidence type="ECO:0000313" key="14">
    <source>
        <dbReference type="Proteomes" id="UP000006469"/>
    </source>
</evidence>
<name>I3R7H2_HALMT</name>
<evidence type="ECO:0000256" key="4">
    <source>
        <dbReference type="ARBA" id="ARBA00022692"/>
    </source>
</evidence>
<evidence type="ECO:0000256" key="3">
    <source>
        <dbReference type="ARBA" id="ARBA00022475"/>
    </source>
</evidence>
<comment type="subcellular location">
    <subcellularLocation>
        <location evidence="1">Cell membrane</location>
        <topology evidence="1">Multi-pass membrane protein</topology>
    </subcellularLocation>
</comment>
<evidence type="ECO:0000256" key="2">
    <source>
        <dbReference type="ARBA" id="ARBA00010157"/>
    </source>
</evidence>
<reference evidence="10" key="5">
    <citation type="submission" date="2014-05" db="EMBL/GenBank/DDBJ databases">
        <authorList>
            <person name="Wang L."/>
            <person name="Yang H."/>
            <person name="Xiang H."/>
        </authorList>
    </citation>
    <scope>NUCLEOTIDE SEQUENCE</scope>
    <source>
        <strain evidence="10">CGMCC 1.2087</strain>
    </source>
</reference>
<evidence type="ECO:0000313" key="17">
    <source>
        <dbReference type="Proteomes" id="UP000299011"/>
    </source>
</evidence>
<dbReference type="Pfam" id="PF03176">
    <property type="entry name" value="MMPL"/>
    <property type="match status" value="2"/>
</dbReference>
<evidence type="ECO:0000313" key="11">
    <source>
        <dbReference type="EMBL" id="AHZ23557.1"/>
    </source>
</evidence>
<feature type="transmembrane region" description="Helical" evidence="8">
    <location>
        <begin position="472"/>
        <end position="491"/>
    </location>
</feature>
<organism evidence="10 14">
    <name type="scientific">Haloferax mediterranei (strain ATCC 33500 / DSM 1411 / JCM 8866 / NBRC 14739 / NCIMB 2177 / R-4)</name>
    <name type="common">Halobacterium mediterranei</name>
    <dbReference type="NCBI Taxonomy" id="523841"/>
    <lineage>
        <taxon>Archaea</taxon>
        <taxon>Methanobacteriati</taxon>
        <taxon>Methanobacteriota</taxon>
        <taxon>Stenosarchaea group</taxon>
        <taxon>Halobacteria</taxon>
        <taxon>Halobacteriales</taxon>
        <taxon>Haloferacaceae</taxon>
        <taxon>Haloferax</taxon>
    </lineage>
</organism>
<keyword evidence="3" id="KW-1003">Cell membrane</keyword>
<feature type="transmembrane region" description="Helical" evidence="8">
    <location>
        <begin position="274"/>
        <end position="292"/>
    </location>
</feature>
<evidence type="ECO:0000313" key="12">
    <source>
        <dbReference type="EMBL" id="ELZ99732.1"/>
    </source>
</evidence>
<dbReference type="InterPro" id="IPR000731">
    <property type="entry name" value="SSD"/>
</dbReference>
<evidence type="ECO:0000313" key="16">
    <source>
        <dbReference type="Proteomes" id="UP000027075"/>
    </source>
</evidence>
<dbReference type="Proteomes" id="UP000299011">
    <property type="component" value="Chromosome"/>
</dbReference>
<dbReference type="Gene3D" id="1.20.1640.10">
    <property type="entry name" value="Multidrug efflux transporter AcrB transmembrane domain"/>
    <property type="match status" value="2"/>
</dbReference>
<feature type="transmembrane region" description="Helical" evidence="8">
    <location>
        <begin position="803"/>
        <end position="830"/>
    </location>
</feature>
<evidence type="ECO:0000313" key="10">
    <source>
        <dbReference type="EMBL" id="AFK20182.1"/>
    </source>
</evidence>
<feature type="compositionally biased region" description="Low complexity" evidence="7">
    <location>
        <begin position="142"/>
        <end position="161"/>
    </location>
</feature>
<dbReference type="AlphaFoldDB" id="I3R7H2"/>
<dbReference type="RefSeq" id="WP_004059951.1">
    <property type="nucleotide sequence ID" value="NC_017941.2"/>
</dbReference>
<dbReference type="GO" id="GO:0005886">
    <property type="term" value="C:plasma membrane"/>
    <property type="evidence" value="ECO:0007669"/>
    <property type="project" value="UniProtKB-SubCell"/>
</dbReference>
<dbReference type="eggNOG" id="arCOG02174">
    <property type="taxonomic scope" value="Archaea"/>
</dbReference>
<feature type="domain" description="SSD" evidence="9">
    <location>
        <begin position="300"/>
        <end position="435"/>
    </location>
</feature>
<comment type="similarity">
    <text evidence="2">Belongs to the resistance-nodulation-cell division (RND) (TC 2.A.6) family. MmpL subfamily.</text>
</comment>
<dbReference type="PANTHER" id="PTHR33406">
    <property type="entry name" value="MEMBRANE PROTEIN MJ1562-RELATED"/>
    <property type="match status" value="1"/>
</dbReference>
<protein>
    <submittedName>
        <fullName evidence="11">RND transporter</fullName>
    </submittedName>
</protein>
<feature type="transmembrane region" description="Helical" evidence="8">
    <location>
        <begin position="836"/>
        <end position="861"/>
    </location>
</feature>
<keyword evidence="5 8" id="KW-1133">Transmembrane helix</keyword>
<reference evidence="11 16" key="4">
    <citation type="submission" date="2014-04" db="EMBL/GenBank/DDBJ databases">
        <title>Transcriptional profiles of Haloferax mediterranei on the basis of nitrogen availability.</title>
        <authorList>
            <person name="Bautista V."/>
        </authorList>
    </citation>
    <scope>NUCLEOTIDE SEQUENCE [LARGE SCALE GENOMIC DNA]</scope>
    <source>
        <strain evidence="11">ATCC 33500</strain>
        <strain evidence="16">ATCC 33500 / DSM 1411 / JCM 8866 / NBRC 14739 / NCIMB 2177 / R-4</strain>
    </source>
</reference>
<feature type="transmembrane region" description="Helical" evidence="8">
    <location>
        <begin position="326"/>
        <end position="344"/>
    </location>
</feature>
<dbReference type="EMBL" id="CP007551">
    <property type="protein sequence ID" value="AHZ23557.1"/>
    <property type="molecule type" value="Genomic_DNA"/>
</dbReference>
<dbReference type="PaxDb" id="523841-HFX_2499"/>
<reference evidence="10" key="1">
    <citation type="journal article" date="2012" name="Appl. Environ. Microbiol.">
        <title>Identification of the haloarchaeal phasin (PhaP) that functions in polyhydroxyalkanoate accumulation and granule formation in Haloferax mediterranei.</title>
        <authorList>
            <person name="Cai S."/>
            <person name="Cai L."/>
            <person name="Liu H."/>
            <person name="Liu X."/>
            <person name="Han J."/>
            <person name="Zhou J."/>
            <person name="Xiang H."/>
        </authorList>
    </citation>
    <scope>NUCLEOTIDE SEQUENCE</scope>
    <source>
        <strain evidence="10">CGMCC 1.2087</strain>
    </source>
</reference>
<proteinExistence type="inferred from homology"/>
<keyword evidence="6 8" id="KW-0472">Membrane</keyword>
<dbReference type="EMBL" id="CP001868">
    <property type="protein sequence ID" value="AFK20182.1"/>
    <property type="molecule type" value="Genomic_DNA"/>
</dbReference>
<reference evidence="12 15" key="3">
    <citation type="journal article" date="2014" name="PLoS Genet.">
        <title>Phylogenetically driven sequencing of extremely halophilic archaea reveals strategies for static and dynamic osmo-response.</title>
        <authorList>
            <person name="Becker E.A."/>
            <person name="Seitzer P.M."/>
            <person name="Tritt A."/>
            <person name="Larsen D."/>
            <person name="Krusor M."/>
            <person name="Yao A.I."/>
            <person name="Wu D."/>
            <person name="Madern D."/>
            <person name="Eisen J.A."/>
            <person name="Darling A.E."/>
            <person name="Facciotti M.T."/>
        </authorList>
    </citation>
    <scope>NUCLEOTIDE SEQUENCE [LARGE SCALE GENOMIC DNA]</scope>
    <source>
        <strain evidence="12">ATCC 33500</strain>
        <strain evidence="15">ATCC 33500 / DSM 1411 / JCM 8866 / NBRC 14739 / NCIMB 2177 / R-4</strain>
    </source>
</reference>
<sequence length="877" mass="91827">MKRDLTSRYADVVASRSRLVIALVLVVSAVVGAGAIVGTTGDGDIGTARLDSPEQAALDQIESTYETDDAVVAQIVVRDRGGDVLTRDSLLRSLRLQRDLRENESINSTLHDETKLVGIENIVANVAYAHEQRDSHTTSRPSTAARNNTSASAQSARGASQTPTLDQQIAALEASSDEAVETYLSRILGPDASVPGNDPAEFLPSKYEPGTSSADARTTLVFQRNPDGSAATTREVNDAQVAIESLVTERFADAFVFGQGTIDAESSQAIGDTFIIVTPVAIVLLLVVLAIAYRDIVDVLVSVFGVGVVMVWYAGVQGWLGIPSNSTLIAVPFLLIGLSIDYSLHVVMRYREARAGVLDTDDETAGQRDPTTAMRVGVAGVVLALATAAFSTAVGFSSNYVSPLGSIQDFAILSSVGIVAIFVVFAALVPAVKLELERVFARRGRRRNVAVGVGSGRLNGLLSGAARLAQRAPVVVLVVSLLLASAGAYGATGIDTEFNQADFLPQDAPAWMKSLPEPFAPSDYEASENLDYLSDNFRQRGQGSAGQILVRGNVTAPALLTATDDVTHSVSSRETVVVGSDGNAAIESPASVLRSVAAQNETVAGAIESRDTDGDGLPERDVAAVYDLLFDVAPEQASSVLYRSETGTYESARLTIGVEGDASAQSVAGDVRDVASAIESDAPVRATATGGPVITAVVQSALFETLVEGFAITLGVILTLLVGLYWVRYGAPGVGLVTIAPVLIALAWLLGTMAVLDIPFNSETVVITSLAIGLGVDYSIHVSERFIDERAQRDSLADTLSTALTGTGSALLGSAVTTASGFGVLALSLSPPLQRFGLVTGLSIIYAFVACMTVLPCLLVARERLLGRFSYGSPDAR</sequence>
<gene>
    <name evidence="10" type="ordered locus">HFX_2499</name>
    <name evidence="11" type="ORF">BM92_13305</name>
    <name evidence="12" type="ORF">C439_14299</name>
    <name evidence="13" type="ORF">E6P09_14280</name>
</gene>
<dbReference type="InterPro" id="IPR050545">
    <property type="entry name" value="Mycobact_MmpL"/>
</dbReference>
<feature type="transmembrane region" description="Helical" evidence="8">
    <location>
        <begin position="410"/>
        <end position="436"/>
    </location>
</feature>
<feature type="transmembrane region" description="Helical" evidence="8">
    <location>
        <begin position="299"/>
        <end position="320"/>
    </location>
</feature>
<dbReference type="PATRIC" id="fig|523841.21.peg.2890"/>
<feature type="region of interest" description="Disordered" evidence="7">
    <location>
        <begin position="130"/>
        <end position="164"/>
    </location>
</feature>
<accession>I3R7H2</accession>
<dbReference type="SUPFAM" id="SSF82866">
    <property type="entry name" value="Multidrug efflux transporter AcrB transmembrane domain"/>
    <property type="match status" value="2"/>
</dbReference>
<evidence type="ECO:0000256" key="5">
    <source>
        <dbReference type="ARBA" id="ARBA00022989"/>
    </source>
</evidence>
<evidence type="ECO:0000259" key="9">
    <source>
        <dbReference type="PROSITE" id="PS50156"/>
    </source>
</evidence>
<dbReference type="OrthoDB" id="42357at2157"/>
<evidence type="ECO:0000256" key="8">
    <source>
        <dbReference type="SAM" id="Phobius"/>
    </source>
</evidence>
<dbReference type="GeneID" id="40157607"/>
<dbReference type="Proteomes" id="UP000011603">
    <property type="component" value="Unassembled WGS sequence"/>
</dbReference>
<dbReference type="KEGG" id="hme:HFX_2499"/>
<feature type="transmembrane region" description="Helical" evidence="8">
    <location>
        <begin position="734"/>
        <end position="758"/>
    </location>
</feature>
<feature type="region of interest" description="Disordered" evidence="7">
    <location>
        <begin position="190"/>
        <end position="214"/>
    </location>
</feature>
<feature type="domain" description="SSD" evidence="9">
    <location>
        <begin position="734"/>
        <end position="861"/>
    </location>
</feature>
<feature type="transmembrane region" description="Helical" evidence="8">
    <location>
        <begin position="764"/>
        <end position="782"/>
    </location>
</feature>
<dbReference type="EMBL" id="AOLO01000011">
    <property type="protein sequence ID" value="ELZ99732.1"/>
    <property type="molecule type" value="Genomic_DNA"/>
</dbReference>
<dbReference type="HOGENOM" id="CLU_003088_0_0_2"/>
<dbReference type="Proteomes" id="UP000027075">
    <property type="component" value="Chromosome"/>
</dbReference>
<evidence type="ECO:0000256" key="6">
    <source>
        <dbReference type="ARBA" id="ARBA00023136"/>
    </source>
</evidence>
<feature type="transmembrane region" description="Helical" evidence="8">
    <location>
        <begin position="376"/>
        <end position="398"/>
    </location>
</feature>
<evidence type="ECO:0000313" key="13">
    <source>
        <dbReference type="EMBL" id="QCQ76381.1"/>
    </source>
</evidence>
<dbReference type="STRING" id="523841.HFX_2499"/>
<dbReference type="PANTHER" id="PTHR33406:SF6">
    <property type="entry name" value="MEMBRANE PROTEIN YDGH-RELATED"/>
    <property type="match status" value="1"/>
</dbReference>
<reference evidence="10 14" key="2">
    <citation type="journal article" date="2012" name="J. Bacteriol.">
        <title>Complete genome sequence of the metabolically versatile halophilic archaeon Haloferax mediterranei, a poly(3-hydroxybutyrate-co-3-hydroxyvalerate) producer.</title>
        <authorList>
            <person name="Han J."/>
            <person name="Zhang F."/>
            <person name="Hou J."/>
            <person name="Liu X."/>
            <person name="Li M."/>
            <person name="Liu H."/>
            <person name="Cai L."/>
            <person name="Zhang B."/>
            <person name="Chen Y."/>
            <person name="Zhou J."/>
            <person name="Hu S."/>
            <person name="Xiang H."/>
        </authorList>
    </citation>
    <scope>NUCLEOTIDE SEQUENCE [LARGE SCALE GENOMIC DNA]</scope>
    <source>
        <strain evidence="14">ATCC 33500 / DSM 1411 / JCM 8866 / NBRC 14739 / NCIMB 2177 / R-4</strain>
        <strain evidence="10">CGMCC 1.2087</strain>
    </source>
</reference>
<keyword evidence="4 8" id="KW-0812">Transmembrane</keyword>